<keyword evidence="4" id="KW-1185">Reference proteome</keyword>
<evidence type="ECO:0000256" key="1">
    <source>
        <dbReference type="SAM" id="MobiDB-lite"/>
    </source>
</evidence>
<feature type="domain" description="Pseudouridine synthase RsuA/RluA-like" evidence="2">
    <location>
        <begin position="58"/>
        <end position="226"/>
    </location>
</feature>
<evidence type="ECO:0000313" key="4">
    <source>
        <dbReference type="Proteomes" id="UP001530400"/>
    </source>
</evidence>
<dbReference type="Proteomes" id="UP001530400">
    <property type="component" value="Unassembled WGS sequence"/>
</dbReference>
<accession>A0ABD3QL68</accession>
<dbReference type="InterPro" id="IPR050188">
    <property type="entry name" value="RluA_PseudoU_synthase"/>
</dbReference>
<feature type="region of interest" description="Disordered" evidence="1">
    <location>
        <begin position="265"/>
        <end position="294"/>
    </location>
</feature>
<dbReference type="InterPro" id="IPR020103">
    <property type="entry name" value="PsdUridine_synth_cat_dom_sf"/>
</dbReference>
<dbReference type="Pfam" id="PF00849">
    <property type="entry name" value="PseudoU_synth_2"/>
    <property type="match status" value="1"/>
</dbReference>
<dbReference type="PANTHER" id="PTHR21600:SF70">
    <property type="entry name" value="PSEUDOURIDINE SYNTHASE RSUA_RLUA-LIKE DOMAIN-CONTAINING PROTEIN"/>
    <property type="match status" value="1"/>
</dbReference>
<reference evidence="3 4" key="1">
    <citation type="submission" date="2024-10" db="EMBL/GenBank/DDBJ databases">
        <title>Updated reference genomes for cyclostephanoid diatoms.</title>
        <authorList>
            <person name="Roberts W.R."/>
            <person name="Alverson A.J."/>
        </authorList>
    </citation>
    <scope>NUCLEOTIDE SEQUENCE [LARGE SCALE GENOMIC DNA]</scope>
    <source>
        <strain evidence="3 4">AJA010-31</strain>
    </source>
</reference>
<dbReference type="EMBL" id="JALLPJ020000155">
    <property type="protein sequence ID" value="KAL3800699.1"/>
    <property type="molecule type" value="Genomic_DNA"/>
</dbReference>
<dbReference type="InterPro" id="IPR006145">
    <property type="entry name" value="PsdUridine_synth_RsuA/RluA"/>
</dbReference>
<name>A0ABD3QL68_9STRA</name>
<gene>
    <name evidence="3" type="ORF">ACHAWO_013241</name>
</gene>
<organism evidence="3 4">
    <name type="scientific">Cyclotella atomus</name>
    <dbReference type="NCBI Taxonomy" id="382360"/>
    <lineage>
        <taxon>Eukaryota</taxon>
        <taxon>Sar</taxon>
        <taxon>Stramenopiles</taxon>
        <taxon>Ochrophyta</taxon>
        <taxon>Bacillariophyta</taxon>
        <taxon>Coscinodiscophyceae</taxon>
        <taxon>Thalassiosirophycidae</taxon>
        <taxon>Stephanodiscales</taxon>
        <taxon>Stephanodiscaceae</taxon>
        <taxon>Cyclotella</taxon>
    </lineage>
</organism>
<dbReference type="SUPFAM" id="SSF55120">
    <property type="entry name" value="Pseudouridine synthase"/>
    <property type="match status" value="2"/>
</dbReference>
<sequence length="561" mass="62455">MNETAPLTDNPCWGGPDLQHHNLEHLLKVLSDSNTSQSEYKSYIKRIHKKLVVFHDENYLVINKPADLRMDGDYPATVHKLLLYLFPPSSLKACESDDTLKSLNDGIGSGSKLTTVASFENHTTLLHKIAPLSKHSCLKDDPFRIVHQLDYATSGVLLFAKNKKAAGTACKSFQERQTDKQYAAVVINPDGDSNEAPFSSDFLQSLPELPPSCLSQWSDGSLETRYRKKRRRETDDRVAKKNTFDGFMPVHSVFAKWRGTLLRLKKEKEGDPDELQNKSRKKKPNEDFPPLPKVPMTADEIDEVLSYGQSWKAIKSSKQQHSRCWVTVVEDMAKEYNASLSKFYAGLEESEVNGSNDTAASEVKKVDNASLPPMFRVQDEVDDLGSFYICAAIGEIDGRFEVSVDPSAAKAATAAATSSLGLDTKQLPEMRPSLTKCTVLWRGFMQFDVGCDASIPVTKVLLTPWTGRRHQLRVHLAHVAGCPILGDVAYGGNVKVTCKSKSANETVASNTDARVACPRMCLHAKQLTIPLIEGKMQTFEAPDPFILEKKHEQEERTLKVL</sequence>
<evidence type="ECO:0000259" key="2">
    <source>
        <dbReference type="Pfam" id="PF00849"/>
    </source>
</evidence>
<dbReference type="Gene3D" id="3.30.2350.10">
    <property type="entry name" value="Pseudouridine synthase"/>
    <property type="match status" value="2"/>
</dbReference>
<evidence type="ECO:0000313" key="3">
    <source>
        <dbReference type="EMBL" id="KAL3800699.1"/>
    </source>
</evidence>
<dbReference type="PANTHER" id="PTHR21600">
    <property type="entry name" value="MITOCHONDRIAL RNA PSEUDOURIDINE SYNTHASE"/>
    <property type="match status" value="1"/>
</dbReference>
<protein>
    <recommendedName>
        <fullName evidence="2">Pseudouridine synthase RsuA/RluA-like domain-containing protein</fullName>
    </recommendedName>
</protein>
<proteinExistence type="predicted"/>
<dbReference type="AlphaFoldDB" id="A0ABD3QL68"/>
<comment type="caution">
    <text evidence="3">The sequence shown here is derived from an EMBL/GenBank/DDBJ whole genome shotgun (WGS) entry which is preliminary data.</text>
</comment>